<dbReference type="Pfam" id="PF00583">
    <property type="entry name" value="Acetyltransf_1"/>
    <property type="match status" value="1"/>
</dbReference>
<dbReference type="CDD" id="cd04301">
    <property type="entry name" value="NAT_SF"/>
    <property type="match status" value="1"/>
</dbReference>
<organism evidence="4 5">
    <name type="scientific">Shewanella maritima</name>
    <dbReference type="NCBI Taxonomy" id="2520507"/>
    <lineage>
        <taxon>Bacteria</taxon>
        <taxon>Pseudomonadati</taxon>
        <taxon>Pseudomonadota</taxon>
        <taxon>Gammaproteobacteria</taxon>
        <taxon>Alteromonadales</taxon>
        <taxon>Shewanellaceae</taxon>
        <taxon>Shewanella</taxon>
    </lineage>
</organism>
<sequence>MIIRKALNTDLDSLVAFNQAMALETEDLKLDEQTLQRGVKGMLEHSERGFYLVAEVEGAVIGSLMVTFEWSDWRAEQYYWIQSVYVSPEYRRKGIYSALYNQVKQIARDKNDGRCFRLYAEHDNHNAHSTYKKLGMSESHYLMFEETI</sequence>
<evidence type="ECO:0000259" key="3">
    <source>
        <dbReference type="PROSITE" id="PS51186"/>
    </source>
</evidence>
<keyword evidence="1 4" id="KW-0808">Transferase</keyword>
<dbReference type="OrthoDB" id="9805924at2"/>
<evidence type="ECO:0000313" key="5">
    <source>
        <dbReference type="Proteomes" id="UP000291106"/>
    </source>
</evidence>
<dbReference type="PROSITE" id="PS51186">
    <property type="entry name" value="GNAT"/>
    <property type="match status" value="1"/>
</dbReference>
<dbReference type="SUPFAM" id="SSF55729">
    <property type="entry name" value="Acyl-CoA N-acyltransferases (Nat)"/>
    <property type="match status" value="1"/>
</dbReference>
<dbReference type="RefSeq" id="WP_130601167.1">
    <property type="nucleotide sequence ID" value="NZ_CP036200.1"/>
</dbReference>
<dbReference type="Proteomes" id="UP000291106">
    <property type="component" value="Chromosome"/>
</dbReference>
<dbReference type="PANTHER" id="PTHR10545">
    <property type="entry name" value="DIAMINE N-ACETYLTRANSFERASE"/>
    <property type="match status" value="1"/>
</dbReference>
<dbReference type="Gene3D" id="3.40.630.30">
    <property type="match status" value="1"/>
</dbReference>
<dbReference type="PANTHER" id="PTHR10545:SF29">
    <property type="entry name" value="GH14572P-RELATED"/>
    <property type="match status" value="1"/>
</dbReference>
<evidence type="ECO:0000313" key="4">
    <source>
        <dbReference type="EMBL" id="QBF83746.1"/>
    </source>
</evidence>
<dbReference type="InterPro" id="IPR051016">
    <property type="entry name" value="Diverse_Substrate_AcTransf"/>
</dbReference>
<dbReference type="KEGG" id="smai:EXU30_14370"/>
<name>A0A411PJJ9_9GAMM</name>
<protein>
    <submittedName>
        <fullName evidence="4">GNAT family N-acetyltransferase</fullName>
    </submittedName>
</protein>
<keyword evidence="2" id="KW-0012">Acyltransferase</keyword>
<evidence type="ECO:0000256" key="1">
    <source>
        <dbReference type="ARBA" id="ARBA00022679"/>
    </source>
</evidence>
<dbReference type="AlphaFoldDB" id="A0A411PJJ9"/>
<keyword evidence="5" id="KW-1185">Reference proteome</keyword>
<dbReference type="EMBL" id="CP036200">
    <property type="protein sequence ID" value="QBF83746.1"/>
    <property type="molecule type" value="Genomic_DNA"/>
</dbReference>
<accession>A0A411PJJ9</accession>
<gene>
    <name evidence="4" type="ORF">EXU30_14370</name>
</gene>
<dbReference type="InterPro" id="IPR016181">
    <property type="entry name" value="Acyl_CoA_acyltransferase"/>
</dbReference>
<feature type="domain" description="N-acetyltransferase" evidence="3">
    <location>
        <begin position="1"/>
        <end position="148"/>
    </location>
</feature>
<evidence type="ECO:0000256" key="2">
    <source>
        <dbReference type="ARBA" id="ARBA00023315"/>
    </source>
</evidence>
<dbReference type="GO" id="GO:0008080">
    <property type="term" value="F:N-acetyltransferase activity"/>
    <property type="evidence" value="ECO:0007669"/>
    <property type="project" value="TreeGrafter"/>
</dbReference>
<proteinExistence type="predicted"/>
<dbReference type="InterPro" id="IPR000182">
    <property type="entry name" value="GNAT_dom"/>
</dbReference>
<reference evidence="4 5" key="1">
    <citation type="submission" date="2019-02" db="EMBL/GenBank/DDBJ databases">
        <title>Shewanella sp. D4-2 isolated from Dokdo Island.</title>
        <authorList>
            <person name="Baek K."/>
        </authorList>
    </citation>
    <scope>NUCLEOTIDE SEQUENCE [LARGE SCALE GENOMIC DNA]</scope>
    <source>
        <strain evidence="4 5">D4-2</strain>
    </source>
</reference>